<sequence length="259" mass="29334">MKLALDQYAHLDSPLHHWNQQLKLIALGGLIFAFAFVQNLGLLPVMVLITVILYVLSHLPLSFLLSRLQYPGIFIAAVVLVLPLISGETVLWEWGPIALREEGLLAVMLIVTRFVCILTISLILFGTAPFLSSIKAMRSLGLPRVIVDMTLLSYRYLESFGDTLTTMQRAMRLRGFDSRQFSVRNTKRLASLMGSLLVRSYEQSQQVYHAMILRGYNYGLRQQKIGLGVALREATPAMVFWFWFTCTIALSLMIAEFLF</sequence>
<name>K9YWK6_DACS8</name>
<organism evidence="7 8">
    <name type="scientific">Dactylococcopsis salina (strain PCC 8305)</name>
    <name type="common">Myxobactron salinum</name>
    <dbReference type="NCBI Taxonomy" id="13035"/>
    <lineage>
        <taxon>Bacteria</taxon>
        <taxon>Bacillati</taxon>
        <taxon>Cyanobacteriota</taxon>
        <taxon>Cyanophyceae</taxon>
        <taxon>Nodosilineales</taxon>
        <taxon>Cymatolegaceae</taxon>
        <taxon>Dactylococcopsis</taxon>
    </lineage>
</organism>
<feature type="transmembrane region" description="Helical" evidence="6">
    <location>
        <begin position="240"/>
        <end position="258"/>
    </location>
</feature>
<evidence type="ECO:0000256" key="1">
    <source>
        <dbReference type="ARBA" id="ARBA00004651"/>
    </source>
</evidence>
<proteinExistence type="predicted"/>
<keyword evidence="8" id="KW-1185">Reference proteome</keyword>
<evidence type="ECO:0000313" key="8">
    <source>
        <dbReference type="Proteomes" id="UP000010482"/>
    </source>
</evidence>
<dbReference type="EMBL" id="CP003944">
    <property type="protein sequence ID" value="AFZ51289.1"/>
    <property type="molecule type" value="Genomic_DNA"/>
</dbReference>
<keyword evidence="5 6" id="KW-0472">Membrane</keyword>
<evidence type="ECO:0000313" key="7">
    <source>
        <dbReference type="EMBL" id="AFZ51289.1"/>
    </source>
</evidence>
<dbReference type="eggNOG" id="COG0619">
    <property type="taxonomic scope" value="Bacteria"/>
</dbReference>
<dbReference type="GO" id="GO:0043190">
    <property type="term" value="C:ATP-binding cassette (ABC) transporter complex"/>
    <property type="evidence" value="ECO:0007669"/>
    <property type="project" value="InterPro"/>
</dbReference>
<dbReference type="HOGENOM" id="CLU_056469_1_1_3"/>
<evidence type="ECO:0000256" key="4">
    <source>
        <dbReference type="ARBA" id="ARBA00022989"/>
    </source>
</evidence>
<dbReference type="KEGG" id="dsl:Dacsa_2713"/>
<dbReference type="RefSeq" id="WP_015230278.1">
    <property type="nucleotide sequence ID" value="NC_019780.1"/>
</dbReference>
<feature type="transmembrane region" description="Helical" evidence="6">
    <location>
        <begin position="24"/>
        <end position="56"/>
    </location>
</feature>
<evidence type="ECO:0000256" key="3">
    <source>
        <dbReference type="ARBA" id="ARBA00022692"/>
    </source>
</evidence>
<evidence type="ECO:0000256" key="2">
    <source>
        <dbReference type="ARBA" id="ARBA00022475"/>
    </source>
</evidence>
<dbReference type="PANTHER" id="PTHR34857">
    <property type="entry name" value="SLL0384 PROTEIN"/>
    <property type="match status" value="1"/>
</dbReference>
<dbReference type="PANTHER" id="PTHR34857:SF2">
    <property type="entry name" value="SLL0384 PROTEIN"/>
    <property type="match status" value="1"/>
</dbReference>
<feature type="transmembrane region" description="Helical" evidence="6">
    <location>
        <begin position="68"/>
        <end position="85"/>
    </location>
</feature>
<comment type="subcellular location">
    <subcellularLocation>
        <location evidence="1">Cell membrane</location>
        <topology evidence="1">Multi-pass membrane protein</topology>
    </subcellularLocation>
</comment>
<dbReference type="InterPro" id="IPR051611">
    <property type="entry name" value="ECF_transporter_component"/>
</dbReference>
<feature type="transmembrane region" description="Helical" evidence="6">
    <location>
        <begin position="105"/>
        <end position="128"/>
    </location>
</feature>
<dbReference type="Pfam" id="PF02361">
    <property type="entry name" value="CbiQ"/>
    <property type="match status" value="1"/>
</dbReference>
<dbReference type="InterPro" id="IPR012809">
    <property type="entry name" value="ECF_CbiQ"/>
</dbReference>
<keyword evidence="3 6" id="KW-0812">Transmembrane</keyword>
<evidence type="ECO:0000256" key="5">
    <source>
        <dbReference type="ARBA" id="ARBA00023136"/>
    </source>
</evidence>
<dbReference type="Proteomes" id="UP000010482">
    <property type="component" value="Chromosome"/>
</dbReference>
<keyword evidence="2" id="KW-1003">Cell membrane</keyword>
<protein>
    <submittedName>
        <fullName evidence="7">Cobalt ABC transporter, permease protein CbiQ</fullName>
    </submittedName>
</protein>
<gene>
    <name evidence="7" type="ORF">Dacsa_2713</name>
</gene>
<accession>K9YWK6</accession>
<dbReference type="OrthoDB" id="8585740at2"/>
<dbReference type="GO" id="GO:0006824">
    <property type="term" value="P:cobalt ion transport"/>
    <property type="evidence" value="ECO:0007669"/>
    <property type="project" value="InterPro"/>
</dbReference>
<keyword evidence="4 6" id="KW-1133">Transmembrane helix</keyword>
<dbReference type="NCBIfam" id="TIGR02454">
    <property type="entry name" value="ECF_T_CbiQ"/>
    <property type="match status" value="1"/>
</dbReference>
<dbReference type="STRING" id="13035.Dacsa_2713"/>
<dbReference type="AlphaFoldDB" id="K9YWK6"/>
<reference evidence="7" key="1">
    <citation type="submission" date="2012-04" db="EMBL/GenBank/DDBJ databases">
        <title>Finished genome of Dactylococcopsis salina PCC 8305.</title>
        <authorList>
            <consortium name="US DOE Joint Genome Institute"/>
            <person name="Gugger M."/>
            <person name="Coursin T."/>
            <person name="Rippka R."/>
            <person name="Tandeau De Marsac N."/>
            <person name="Huntemann M."/>
            <person name="Wei C.-L."/>
            <person name="Han J."/>
            <person name="Detter J.C."/>
            <person name="Han C."/>
            <person name="Tapia R."/>
            <person name="Daligault H."/>
            <person name="Chen A."/>
            <person name="Krypides N."/>
            <person name="Mavromatis K."/>
            <person name="Markowitz V."/>
            <person name="Szeto E."/>
            <person name="Ivanova N."/>
            <person name="Ovchinnikova G."/>
            <person name="Pagani I."/>
            <person name="Pati A."/>
            <person name="Goodwin L."/>
            <person name="Peters L."/>
            <person name="Pitluck S."/>
            <person name="Woyke T."/>
            <person name="Kerfeld C."/>
        </authorList>
    </citation>
    <scope>NUCLEOTIDE SEQUENCE [LARGE SCALE GENOMIC DNA]</scope>
    <source>
        <strain evidence="7">PCC 8305</strain>
    </source>
</reference>
<evidence type="ECO:0000256" key="6">
    <source>
        <dbReference type="SAM" id="Phobius"/>
    </source>
</evidence>
<dbReference type="InterPro" id="IPR003339">
    <property type="entry name" value="ABC/ECF_trnsptr_transmembrane"/>
</dbReference>
<dbReference type="CDD" id="cd16914">
    <property type="entry name" value="EcfT"/>
    <property type="match status" value="1"/>
</dbReference>